<proteinExistence type="predicted"/>
<dbReference type="Gramene" id="TVU09429">
    <property type="protein sequence ID" value="TVU09429"/>
    <property type="gene ID" value="EJB05_42901"/>
</dbReference>
<evidence type="ECO:0000313" key="3">
    <source>
        <dbReference type="Proteomes" id="UP000324897"/>
    </source>
</evidence>
<sequence>MLTPMSKIAISMTNPVLHHDMLYMLSEDGRLARYDERQHDDGFQILDKPIGFGLECDDFYLLESDEGELMAVLTGCRGSPLHVVKLNEHTMEWEKVESFEGRALFTGTLKTMMVKTNVKWMQNKVVFPRIYHWPDIIYADLIDREGELAFVPKSTMVPQDDGACGNNIWTCGLHQSAGFWGTTNFDYGI</sequence>
<keyword evidence="3" id="KW-1185">Reference proteome</keyword>
<protein>
    <recommendedName>
        <fullName evidence="1">KIB1-4 beta-propeller domain-containing protein</fullName>
    </recommendedName>
</protein>
<dbReference type="Proteomes" id="UP000324897">
    <property type="component" value="Chromosome 3"/>
</dbReference>
<dbReference type="OrthoDB" id="651482at2759"/>
<evidence type="ECO:0000259" key="1">
    <source>
        <dbReference type="Pfam" id="PF03478"/>
    </source>
</evidence>
<evidence type="ECO:0000313" key="2">
    <source>
        <dbReference type="EMBL" id="TVU09429.1"/>
    </source>
</evidence>
<dbReference type="PANTHER" id="PTHR33127">
    <property type="entry name" value="TRANSMEMBRANE PROTEIN"/>
    <property type="match status" value="1"/>
</dbReference>
<dbReference type="InterPro" id="IPR005174">
    <property type="entry name" value="KIB1-4_b-propeller"/>
</dbReference>
<accession>A0A5J9TDL0</accession>
<comment type="caution">
    <text evidence="2">The sequence shown here is derived from an EMBL/GenBank/DDBJ whole genome shotgun (WGS) entry which is preliminary data.</text>
</comment>
<feature type="domain" description="KIB1-4 beta-propeller" evidence="1">
    <location>
        <begin position="14"/>
        <end position="127"/>
    </location>
</feature>
<name>A0A5J9TDL0_9POAL</name>
<gene>
    <name evidence="2" type="ORF">EJB05_42901</name>
</gene>
<dbReference type="EMBL" id="RWGY01000039">
    <property type="protein sequence ID" value="TVU09429.1"/>
    <property type="molecule type" value="Genomic_DNA"/>
</dbReference>
<dbReference type="PANTHER" id="PTHR33127:SF69">
    <property type="entry name" value="OS09G0340800 PROTEIN"/>
    <property type="match status" value="1"/>
</dbReference>
<feature type="non-terminal residue" evidence="2">
    <location>
        <position position="1"/>
    </location>
</feature>
<dbReference type="AlphaFoldDB" id="A0A5J9TDL0"/>
<organism evidence="2 3">
    <name type="scientific">Eragrostis curvula</name>
    <name type="common">weeping love grass</name>
    <dbReference type="NCBI Taxonomy" id="38414"/>
    <lineage>
        <taxon>Eukaryota</taxon>
        <taxon>Viridiplantae</taxon>
        <taxon>Streptophyta</taxon>
        <taxon>Embryophyta</taxon>
        <taxon>Tracheophyta</taxon>
        <taxon>Spermatophyta</taxon>
        <taxon>Magnoliopsida</taxon>
        <taxon>Liliopsida</taxon>
        <taxon>Poales</taxon>
        <taxon>Poaceae</taxon>
        <taxon>PACMAD clade</taxon>
        <taxon>Chloridoideae</taxon>
        <taxon>Eragrostideae</taxon>
        <taxon>Eragrostidinae</taxon>
        <taxon>Eragrostis</taxon>
    </lineage>
</organism>
<dbReference type="Pfam" id="PF03478">
    <property type="entry name" value="Beta-prop_KIB1-4"/>
    <property type="match status" value="1"/>
</dbReference>
<reference evidence="2 3" key="1">
    <citation type="journal article" date="2019" name="Sci. Rep.">
        <title>A high-quality genome of Eragrostis curvula grass provides insights into Poaceae evolution and supports new strategies to enhance forage quality.</title>
        <authorList>
            <person name="Carballo J."/>
            <person name="Santos B.A.C.M."/>
            <person name="Zappacosta D."/>
            <person name="Garbus I."/>
            <person name="Selva J.P."/>
            <person name="Gallo C.A."/>
            <person name="Diaz A."/>
            <person name="Albertini E."/>
            <person name="Caccamo M."/>
            <person name="Echenique V."/>
        </authorList>
    </citation>
    <scope>NUCLEOTIDE SEQUENCE [LARGE SCALE GENOMIC DNA]</scope>
    <source>
        <strain evidence="3">cv. Victoria</strain>
        <tissue evidence="2">Leaf</tissue>
    </source>
</reference>